<evidence type="ECO:0000256" key="7">
    <source>
        <dbReference type="ARBA" id="ARBA00023002"/>
    </source>
</evidence>
<evidence type="ECO:0000313" key="15">
    <source>
        <dbReference type="Proteomes" id="UP000319257"/>
    </source>
</evidence>
<dbReference type="GO" id="GO:0006826">
    <property type="term" value="P:iron ion transport"/>
    <property type="evidence" value="ECO:0007669"/>
    <property type="project" value="TreeGrafter"/>
</dbReference>
<gene>
    <name evidence="14" type="ORF">E0L32_006146</name>
</gene>
<evidence type="ECO:0000256" key="8">
    <source>
        <dbReference type="ARBA" id="ARBA00023065"/>
    </source>
</evidence>
<dbReference type="AlphaFoldDB" id="A0A507B2W2"/>
<feature type="transmembrane region" description="Helical" evidence="12">
    <location>
        <begin position="277"/>
        <end position="295"/>
    </location>
</feature>
<evidence type="ECO:0000256" key="5">
    <source>
        <dbReference type="ARBA" id="ARBA00022982"/>
    </source>
</evidence>
<comment type="similarity">
    <text evidence="2">Belongs to the ferric reductase (FRE) family.</text>
</comment>
<dbReference type="GO" id="GO:0005886">
    <property type="term" value="C:plasma membrane"/>
    <property type="evidence" value="ECO:0007669"/>
    <property type="project" value="TreeGrafter"/>
</dbReference>
<dbReference type="EMBL" id="SKBQ01000034">
    <property type="protein sequence ID" value="TPX13416.1"/>
    <property type="molecule type" value="Genomic_DNA"/>
</dbReference>
<keyword evidence="3" id="KW-0813">Transport</keyword>
<evidence type="ECO:0000256" key="9">
    <source>
        <dbReference type="ARBA" id="ARBA00023136"/>
    </source>
</evidence>
<dbReference type="GO" id="GO:0015677">
    <property type="term" value="P:copper ion import"/>
    <property type="evidence" value="ECO:0007669"/>
    <property type="project" value="TreeGrafter"/>
</dbReference>
<keyword evidence="6 12" id="KW-1133">Transmembrane helix</keyword>
<dbReference type="InterPro" id="IPR013121">
    <property type="entry name" value="Fe_red_NAD-bd_6"/>
</dbReference>
<dbReference type="CDD" id="cd06186">
    <property type="entry name" value="NOX_Duox_like_FAD_NADP"/>
    <property type="match status" value="1"/>
</dbReference>
<feature type="domain" description="FAD-binding FR-type" evidence="13">
    <location>
        <begin position="333"/>
        <end position="452"/>
    </location>
</feature>
<feature type="transmembrane region" description="Helical" evidence="12">
    <location>
        <begin position="247"/>
        <end position="265"/>
    </location>
</feature>
<name>A0A507B2W2_9PEZI</name>
<dbReference type="SFLD" id="SFLDG01168">
    <property type="entry name" value="Ferric_reductase_subgroup_(FRE"/>
    <property type="match status" value="1"/>
</dbReference>
<accession>A0A507B2W2</accession>
<evidence type="ECO:0000256" key="4">
    <source>
        <dbReference type="ARBA" id="ARBA00022692"/>
    </source>
</evidence>
<feature type="compositionally biased region" description="Basic and acidic residues" evidence="11">
    <location>
        <begin position="556"/>
        <end position="578"/>
    </location>
</feature>
<evidence type="ECO:0000256" key="2">
    <source>
        <dbReference type="ARBA" id="ARBA00006278"/>
    </source>
</evidence>
<dbReference type="PROSITE" id="PS51384">
    <property type="entry name" value="FAD_FR"/>
    <property type="match status" value="1"/>
</dbReference>
<dbReference type="STRING" id="1093900.A0A507B2W2"/>
<dbReference type="InterPro" id="IPR039261">
    <property type="entry name" value="FNR_nucleotide-bd"/>
</dbReference>
<dbReference type="InterPro" id="IPR051410">
    <property type="entry name" value="Ferric/Cupric_Reductase"/>
</dbReference>
<evidence type="ECO:0000259" key="13">
    <source>
        <dbReference type="PROSITE" id="PS51384"/>
    </source>
</evidence>
<keyword evidence="15" id="KW-1185">Reference proteome</keyword>
<evidence type="ECO:0000256" key="3">
    <source>
        <dbReference type="ARBA" id="ARBA00022448"/>
    </source>
</evidence>
<dbReference type="InterPro" id="IPR013112">
    <property type="entry name" value="FAD-bd_8"/>
</dbReference>
<comment type="subcellular location">
    <subcellularLocation>
        <location evidence="1">Membrane</location>
        <topology evidence="1">Multi-pass membrane protein</topology>
    </subcellularLocation>
</comment>
<dbReference type="SUPFAM" id="SSF52343">
    <property type="entry name" value="Ferredoxin reductase-like, C-terminal NADP-linked domain"/>
    <property type="match status" value="1"/>
</dbReference>
<keyword evidence="7" id="KW-0560">Oxidoreductase</keyword>
<dbReference type="GeneID" id="41973593"/>
<dbReference type="InterPro" id="IPR017927">
    <property type="entry name" value="FAD-bd_FR_type"/>
</dbReference>
<reference evidence="14 15" key="1">
    <citation type="submission" date="2019-06" db="EMBL/GenBank/DDBJ databases">
        <title>Draft genome sequence of the filamentous fungus Phialemoniopsis curvata isolated from diesel fuel.</title>
        <authorList>
            <person name="Varaljay V.A."/>
            <person name="Lyon W.J."/>
            <person name="Crouch A.L."/>
            <person name="Drake C.E."/>
            <person name="Hollomon J.M."/>
            <person name="Nadeau L.J."/>
            <person name="Nunn H.S."/>
            <person name="Stevenson B.S."/>
            <person name="Bojanowski C.L."/>
            <person name="Crookes-Goodson W.J."/>
        </authorList>
    </citation>
    <scope>NUCLEOTIDE SEQUENCE [LARGE SCALE GENOMIC DNA]</scope>
    <source>
        <strain evidence="14 15">D216</strain>
    </source>
</reference>
<proteinExistence type="inferred from homology"/>
<evidence type="ECO:0000256" key="6">
    <source>
        <dbReference type="ARBA" id="ARBA00022989"/>
    </source>
</evidence>
<dbReference type="GO" id="GO:0000293">
    <property type="term" value="F:ferric-chelate reductase activity"/>
    <property type="evidence" value="ECO:0007669"/>
    <property type="project" value="UniProtKB-ARBA"/>
</dbReference>
<dbReference type="RefSeq" id="XP_030995127.1">
    <property type="nucleotide sequence ID" value="XM_031140747.1"/>
</dbReference>
<organism evidence="14 15">
    <name type="scientific">Thyridium curvatum</name>
    <dbReference type="NCBI Taxonomy" id="1093900"/>
    <lineage>
        <taxon>Eukaryota</taxon>
        <taxon>Fungi</taxon>
        <taxon>Dikarya</taxon>
        <taxon>Ascomycota</taxon>
        <taxon>Pezizomycotina</taxon>
        <taxon>Sordariomycetes</taxon>
        <taxon>Sordariomycetidae</taxon>
        <taxon>Thyridiales</taxon>
        <taxon>Thyridiaceae</taxon>
        <taxon>Thyridium</taxon>
    </lineage>
</organism>
<dbReference type="Pfam" id="PF08030">
    <property type="entry name" value="NAD_binding_6"/>
    <property type="match status" value="1"/>
</dbReference>
<evidence type="ECO:0000256" key="11">
    <source>
        <dbReference type="SAM" id="MobiDB-lite"/>
    </source>
</evidence>
<evidence type="ECO:0000256" key="10">
    <source>
        <dbReference type="ARBA" id="ARBA00023180"/>
    </source>
</evidence>
<dbReference type="SFLD" id="SFLDS00052">
    <property type="entry name" value="Ferric_Reductase_Domain"/>
    <property type="match status" value="1"/>
</dbReference>
<keyword evidence="4 12" id="KW-0812">Transmembrane</keyword>
<dbReference type="Proteomes" id="UP000319257">
    <property type="component" value="Unassembled WGS sequence"/>
</dbReference>
<dbReference type="PANTHER" id="PTHR32361:SF9">
    <property type="entry name" value="FERRIC REDUCTASE TRANSMEMBRANE COMPONENT 3-RELATED"/>
    <property type="match status" value="1"/>
</dbReference>
<dbReference type="PANTHER" id="PTHR32361">
    <property type="entry name" value="FERRIC/CUPRIC REDUCTASE TRANSMEMBRANE COMPONENT"/>
    <property type="match status" value="1"/>
</dbReference>
<evidence type="ECO:0000256" key="1">
    <source>
        <dbReference type="ARBA" id="ARBA00004141"/>
    </source>
</evidence>
<keyword evidence="10" id="KW-0325">Glycoprotein</keyword>
<dbReference type="Pfam" id="PF08022">
    <property type="entry name" value="FAD_binding_8"/>
    <property type="match status" value="1"/>
</dbReference>
<keyword evidence="8" id="KW-0406">Ion transport</keyword>
<dbReference type="Pfam" id="PF01794">
    <property type="entry name" value="Ferric_reduct"/>
    <property type="match status" value="1"/>
</dbReference>
<comment type="caution">
    <text evidence="14">The sequence shown here is derived from an EMBL/GenBank/DDBJ whole genome shotgun (WGS) entry which is preliminary data.</text>
</comment>
<keyword evidence="9 12" id="KW-0472">Membrane</keyword>
<dbReference type="OrthoDB" id="167398at2759"/>
<evidence type="ECO:0000256" key="12">
    <source>
        <dbReference type="SAM" id="Phobius"/>
    </source>
</evidence>
<sequence>MPLDPQPEAEVAHRNMAFVLRLAFLTATISGKVYSDLSFVGNVSAAPAISACRNPLKVASIYAATRTYCKPQDFDASVQYYAGKCAGFGGVTMIPESEVADNLTAAALQSMRVVSKGEVPSYSKLSAPVLVSRSWFDVAFKTIDAFQFEKRIRPIYGWPKVSIQLWRYIADRMATMCLSNLPILWLFSGRNNIFIWATGWHFSTFNLFHRHIARVSMLQAAIHGISNTVFIFKTGTKLFYKLRWKELWFRYGVVAVVALGLMMLFSNHWFRHRFYDSFLLIHISLAIVAIVGIFYHTSIYMGRFDPYLWPIVALWSFERGVRLVRIVYCNLHVRFGKGGSLQRTRATVAYNEEADIISVKVLPATTLIKPAPGQHYFLYQPFRLKGWESHPFTLAYWEKSSASVHDDISLCFWIRPRDGWTRSLKKRCLRSGEPSISTTILLEGPYGKQEPLWVYDEVLLIAGGSGISAIVSYLLDHARRATAMTEDAGGRAQERLRTRRITLVWANRSANYMQQVAANELTEVLAREDVNVQFHYTTVSDSGSDSPIGCDNPPKATDETEKEDDPRERKGLEGDTEKQTVPNNQHINDPEITMKPGRPDLHFIMNQAAARAHDGGIRLAIMACGPAKMVDETREISYRCMREHGGAVQYFEEAFGW</sequence>
<protein>
    <recommendedName>
        <fullName evidence="13">FAD-binding FR-type domain-containing protein</fullName>
    </recommendedName>
</protein>
<dbReference type="GO" id="GO:0006879">
    <property type="term" value="P:intracellular iron ion homeostasis"/>
    <property type="evidence" value="ECO:0007669"/>
    <property type="project" value="TreeGrafter"/>
</dbReference>
<feature type="region of interest" description="Disordered" evidence="11">
    <location>
        <begin position="537"/>
        <end position="594"/>
    </location>
</feature>
<dbReference type="InterPro" id="IPR013130">
    <property type="entry name" value="Fe3_Rdtase_TM_dom"/>
</dbReference>
<evidence type="ECO:0000313" key="14">
    <source>
        <dbReference type="EMBL" id="TPX13416.1"/>
    </source>
</evidence>
<keyword evidence="5" id="KW-0249">Electron transport</keyword>
<dbReference type="Gene3D" id="3.40.50.80">
    <property type="entry name" value="Nucleotide-binding domain of ferredoxin-NADP reductase (FNR) module"/>
    <property type="match status" value="1"/>
</dbReference>
<dbReference type="InParanoid" id="A0A507B2W2"/>